<dbReference type="CDD" id="cd00037">
    <property type="entry name" value="CLECT"/>
    <property type="match status" value="1"/>
</dbReference>
<comment type="caution">
    <text evidence="3">The sequence shown here is derived from an EMBL/GenBank/DDBJ whole genome shotgun (WGS) entry which is preliminary data.</text>
</comment>
<feature type="coiled-coil region" evidence="1">
    <location>
        <begin position="20"/>
        <end position="47"/>
    </location>
</feature>
<dbReference type="AlphaFoldDB" id="A0AAD4K445"/>
<keyword evidence="4" id="KW-1185">Reference proteome</keyword>
<organism evidence="3 4">
    <name type="scientific">Drosophila rubida</name>
    <dbReference type="NCBI Taxonomy" id="30044"/>
    <lineage>
        <taxon>Eukaryota</taxon>
        <taxon>Metazoa</taxon>
        <taxon>Ecdysozoa</taxon>
        <taxon>Arthropoda</taxon>
        <taxon>Hexapoda</taxon>
        <taxon>Insecta</taxon>
        <taxon>Pterygota</taxon>
        <taxon>Neoptera</taxon>
        <taxon>Endopterygota</taxon>
        <taxon>Diptera</taxon>
        <taxon>Brachycera</taxon>
        <taxon>Muscomorpha</taxon>
        <taxon>Ephydroidea</taxon>
        <taxon>Drosophilidae</taxon>
        <taxon>Drosophila</taxon>
    </lineage>
</organism>
<keyword evidence="1" id="KW-0175">Coiled coil</keyword>
<sequence>MLEHIGMMQRRWEECDTQKLVTASARLDKIEGQLKTIEANEVETNQKLSAQQLLIEKSKKNSLYPFEKIGSGYYYIEHMQKDNWFGAAHKCRQLGGHLISLDNREEVQAIVNKLDEDQVYWTDISDLSEENVFISLSTGRGAKFLNWRDGEPNNAKHIEHCITLVAANMQMNDIECTEKRLFICETNDE</sequence>
<reference evidence="3" key="1">
    <citation type="journal article" date="2021" name="Mol. Ecol. Resour.">
        <title>Phylogenomic analyses of the genus Drosophila reveals genomic signals of climate adaptation.</title>
        <authorList>
            <person name="Li F."/>
            <person name="Rane R.V."/>
            <person name="Luria V."/>
            <person name="Xiong Z."/>
            <person name="Chen J."/>
            <person name="Li Z."/>
            <person name="Catullo R.A."/>
            <person name="Griffin P.C."/>
            <person name="Schiffer M."/>
            <person name="Pearce S."/>
            <person name="Lee S.F."/>
            <person name="McElroy K."/>
            <person name="Stocker A."/>
            <person name="Shirriffs J."/>
            <person name="Cockerell F."/>
            <person name="Coppin C."/>
            <person name="Sgro C.M."/>
            <person name="Karger A."/>
            <person name="Cain J.W."/>
            <person name="Weber J.A."/>
            <person name="Santpere G."/>
            <person name="Kirschner M.W."/>
            <person name="Hoffmann A.A."/>
            <person name="Oakeshott J.G."/>
            <person name="Zhang G."/>
        </authorList>
    </citation>
    <scope>NUCLEOTIDE SEQUENCE</scope>
    <source>
        <strain evidence="3">BGI-SZ-2011g</strain>
    </source>
</reference>
<evidence type="ECO:0000256" key="1">
    <source>
        <dbReference type="SAM" id="Coils"/>
    </source>
</evidence>
<evidence type="ECO:0000259" key="2">
    <source>
        <dbReference type="PROSITE" id="PS50041"/>
    </source>
</evidence>
<protein>
    <recommendedName>
        <fullName evidence="2">C-type lectin domain-containing protein</fullName>
    </recommendedName>
</protein>
<feature type="domain" description="C-type lectin" evidence="2">
    <location>
        <begin position="73"/>
        <end position="185"/>
    </location>
</feature>
<accession>A0AAD4K445</accession>
<gene>
    <name evidence="3" type="ORF">KR093_000733</name>
</gene>
<dbReference type="Pfam" id="PF00059">
    <property type="entry name" value="Lectin_C"/>
    <property type="match status" value="1"/>
</dbReference>
<dbReference type="Proteomes" id="UP001200034">
    <property type="component" value="Unassembled WGS sequence"/>
</dbReference>
<dbReference type="SMART" id="SM00034">
    <property type="entry name" value="CLECT"/>
    <property type="match status" value="1"/>
</dbReference>
<evidence type="ECO:0000313" key="4">
    <source>
        <dbReference type="Proteomes" id="UP001200034"/>
    </source>
</evidence>
<dbReference type="SUPFAM" id="SSF56436">
    <property type="entry name" value="C-type lectin-like"/>
    <property type="match status" value="1"/>
</dbReference>
<evidence type="ECO:0000313" key="3">
    <source>
        <dbReference type="EMBL" id="KAH8376677.1"/>
    </source>
</evidence>
<dbReference type="InterPro" id="IPR016186">
    <property type="entry name" value="C-type_lectin-like/link_sf"/>
</dbReference>
<dbReference type="InterPro" id="IPR050111">
    <property type="entry name" value="C-type_lectin/snaclec_domain"/>
</dbReference>
<dbReference type="InterPro" id="IPR001304">
    <property type="entry name" value="C-type_lectin-like"/>
</dbReference>
<dbReference type="PROSITE" id="PS50041">
    <property type="entry name" value="C_TYPE_LECTIN_2"/>
    <property type="match status" value="1"/>
</dbReference>
<dbReference type="PANTHER" id="PTHR22803">
    <property type="entry name" value="MANNOSE, PHOSPHOLIPASE, LECTIN RECEPTOR RELATED"/>
    <property type="match status" value="1"/>
</dbReference>
<name>A0AAD4K445_9MUSC</name>
<dbReference type="Gene3D" id="3.10.100.10">
    <property type="entry name" value="Mannose-Binding Protein A, subunit A"/>
    <property type="match status" value="1"/>
</dbReference>
<dbReference type="EMBL" id="JAJJHW010001127">
    <property type="protein sequence ID" value="KAH8376677.1"/>
    <property type="molecule type" value="Genomic_DNA"/>
</dbReference>
<dbReference type="InterPro" id="IPR016187">
    <property type="entry name" value="CTDL_fold"/>
</dbReference>
<proteinExistence type="predicted"/>